<reference evidence="3" key="1">
    <citation type="submission" date="2016-10" db="EMBL/GenBank/DDBJ databases">
        <authorList>
            <person name="Varghese N."/>
        </authorList>
    </citation>
    <scope>NUCLEOTIDE SEQUENCE [LARGE SCALE GENOMIC DNA]</scope>
    <source>
        <strain evidence="3">HL 19</strain>
    </source>
</reference>
<dbReference type="GO" id="GO:0006777">
    <property type="term" value="P:Mo-molybdopterin cofactor biosynthetic process"/>
    <property type="evidence" value="ECO:0007669"/>
    <property type="project" value="InterPro"/>
</dbReference>
<dbReference type="SUPFAM" id="SSF52540">
    <property type="entry name" value="P-loop containing nucleoside triphosphate hydrolases"/>
    <property type="match status" value="1"/>
</dbReference>
<evidence type="ECO:0000313" key="3">
    <source>
        <dbReference type="Proteomes" id="UP000183104"/>
    </source>
</evidence>
<dbReference type="PANTHER" id="PTHR40072:SF1">
    <property type="entry name" value="MOLYBDOPTERIN-GUANINE DINUCLEOTIDE BIOSYNTHESIS ADAPTER PROTEIN"/>
    <property type="match status" value="1"/>
</dbReference>
<dbReference type="GO" id="GO:0005525">
    <property type="term" value="F:GTP binding"/>
    <property type="evidence" value="ECO:0007669"/>
    <property type="project" value="InterPro"/>
</dbReference>
<gene>
    <name evidence="2" type="ORF">SAMN05661077_2637</name>
</gene>
<proteinExistence type="predicted"/>
<dbReference type="InterPro" id="IPR052539">
    <property type="entry name" value="MGD_biosynthesis_adapter"/>
</dbReference>
<dbReference type="EMBL" id="FMUN01000008">
    <property type="protein sequence ID" value="SCY60221.1"/>
    <property type="molecule type" value="Genomic_DNA"/>
</dbReference>
<dbReference type="Gene3D" id="3.40.50.300">
    <property type="entry name" value="P-loop containing nucleotide triphosphate hydrolases"/>
    <property type="match status" value="1"/>
</dbReference>
<evidence type="ECO:0000313" key="2">
    <source>
        <dbReference type="EMBL" id="SCY60221.1"/>
    </source>
</evidence>
<dbReference type="PANTHER" id="PTHR40072">
    <property type="entry name" value="MOLYBDOPTERIN-GUANINE DINUCLEOTIDE BIOSYNTHESIS ADAPTER PROTEIN-RELATED"/>
    <property type="match status" value="1"/>
</dbReference>
<sequence>MGAPFPKPVLGFVAYSGSGKTTLLTRLLPLLKEKGLRPGLIKHAHHGFDPDVPGKDSYRLRKAGAVQTLVSSPRRWALFTEEPEEREPALPELLTRLDPERLDLVLVEGYRGEHIPKIEVHRPELDQPLLAAEVDGVIAVATNAPPRVDIGRTALLDLDRPESVAEFILNRLRDGEL</sequence>
<dbReference type="InterPro" id="IPR004435">
    <property type="entry name" value="MobB_dom"/>
</dbReference>
<dbReference type="AlphaFoldDB" id="A0A0P9EDK3"/>
<keyword evidence="3" id="KW-1185">Reference proteome</keyword>
<dbReference type="STRING" id="381306.AN478_06370"/>
<feature type="domain" description="Molybdopterin-guanine dinucleotide biosynthesis protein B (MobB)" evidence="1">
    <location>
        <begin position="9"/>
        <end position="143"/>
    </location>
</feature>
<dbReference type="InterPro" id="IPR027417">
    <property type="entry name" value="P-loop_NTPase"/>
</dbReference>
<dbReference type="NCBIfam" id="TIGR00176">
    <property type="entry name" value="mobB"/>
    <property type="match status" value="1"/>
</dbReference>
<dbReference type="Pfam" id="PF03205">
    <property type="entry name" value="MobB"/>
    <property type="match status" value="1"/>
</dbReference>
<dbReference type="OrthoDB" id="9804758at2"/>
<evidence type="ECO:0000259" key="1">
    <source>
        <dbReference type="Pfam" id="PF03205"/>
    </source>
</evidence>
<dbReference type="CDD" id="cd03116">
    <property type="entry name" value="MobB"/>
    <property type="match status" value="1"/>
</dbReference>
<dbReference type="RefSeq" id="WP_054965785.1">
    <property type="nucleotide sequence ID" value="NZ_FMUN01000008.1"/>
</dbReference>
<dbReference type="PATRIC" id="fig|381306.5.peg.2695"/>
<organism evidence="2 3">
    <name type="scientific">Thiohalorhabdus denitrificans</name>
    <dbReference type="NCBI Taxonomy" id="381306"/>
    <lineage>
        <taxon>Bacteria</taxon>
        <taxon>Pseudomonadati</taxon>
        <taxon>Pseudomonadota</taxon>
        <taxon>Gammaproteobacteria</taxon>
        <taxon>Thiohalorhabdales</taxon>
        <taxon>Thiohalorhabdaceae</taxon>
        <taxon>Thiohalorhabdus</taxon>
    </lineage>
</organism>
<protein>
    <submittedName>
        <fullName evidence="2">Molybdopterin-guanine dinucleotide biosynthesis protein B</fullName>
    </submittedName>
</protein>
<dbReference type="Proteomes" id="UP000183104">
    <property type="component" value="Unassembled WGS sequence"/>
</dbReference>
<accession>A0A0P9EDK3</accession>
<name>A0A0P9EDK3_9GAMM</name>